<gene>
    <name evidence="2" type="ORF">V6N12_062201</name>
</gene>
<organism evidence="2 3">
    <name type="scientific">Hibiscus sabdariffa</name>
    <name type="common">roselle</name>
    <dbReference type="NCBI Taxonomy" id="183260"/>
    <lineage>
        <taxon>Eukaryota</taxon>
        <taxon>Viridiplantae</taxon>
        <taxon>Streptophyta</taxon>
        <taxon>Embryophyta</taxon>
        <taxon>Tracheophyta</taxon>
        <taxon>Spermatophyta</taxon>
        <taxon>Magnoliopsida</taxon>
        <taxon>eudicotyledons</taxon>
        <taxon>Gunneridae</taxon>
        <taxon>Pentapetalae</taxon>
        <taxon>rosids</taxon>
        <taxon>malvids</taxon>
        <taxon>Malvales</taxon>
        <taxon>Malvaceae</taxon>
        <taxon>Malvoideae</taxon>
        <taxon>Hibiscus</taxon>
    </lineage>
</organism>
<dbReference type="InterPro" id="IPR011989">
    <property type="entry name" value="ARM-like"/>
</dbReference>
<reference evidence="2 3" key="1">
    <citation type="journal article" date="2024" name="G3 (Bethesda)">
        <title>Genome assembly of Hibiscus sabdariffa L. provides insights into metabolisms of medicinal natural products.</title>
        <authorList>
            <person name="Kim T."/>
        </authorList>
    </citation>
    <scope>NUCLEOTIDE SEQUENCE [LARGE SCALE GENOMIC DNA]</scope>
    <source>
        <strain evidence="2">TK-2024</strain>
        <tissue evidence="2">Old leaves</tissue>
    </source>
</reference>
<dbReference type="InterPro" id="IPR000225">
    <property type="entry name" value="Armadillo"/>
</dbReference>
<dbReference type="Pfam" id="PF00514">
    <property type="entry name" value="Arm"/>
    <property type="match status" value="1"/>
</dbReference>
<evidence type="ECO:0000313" key="3">
    <source>
        <dbReference type="Proteomes" id="UP001472677"/>
    </source>
</evidence>
<protein>
    <submittedName>
        <fullName evidence="2">Uncharacterized protein</fullName>
    </submittedName>
</protein>
<dbReference type="InterPro" id="IPR016024">
    <property type="entry name" value="ARM-type_fold"/>
</dbReference>
<dbReference type="EMBL" id="JBBPBM010000007">
    <property type="protein sequence ID" value="KAK8574511.1"/>
    <property type="molecule type" value="Genomic_DNA"/>
</dbReference>
<sequence>MSLHQRPPFINRPRGEITGDQAETIEILIRSGVLQDGVISTSSSKKEAIRVELRNLITRLQIKTTKSKNSTIDSLLCLRQEDDKNVIIVVAHGVVLVLVWLLDSSCLEMKETIVATISRVSTMELSKHVLITEGLLLLNNLLPFLEFESGFTKEKACIALHALTFLKENARVIGSRCGISSLLEICQAGTPSSQAFVANVLKNLASFDESKENFIEENVIFV</sequence>
<keyword evidence="1" id="KW-0677">Repeat</keyword>
<comment type="caution">
    <text evidence="2">The sequence shown here is derived from an EMBL/GenBank/DDBJ whole genome shotgun (WGS) entry which is preliminary data.</text>
</comment>
<evidence type="ECO:0000313" key="2">
    <source>
        <dbReference type="EMBL" id="KAK8574511.1"/>
    </source>
</evidence>
<dbReference type="Gene3D" id="1.25.10.10">
    <property type="entry name" value="Leucine-rich Repeat Variant"/>
    <property type="match status" value="1"/>
</dbReference>
<keyword evidence="3" id="KW-1185">Reference proteome</keyword>
<dbReference type="PANTHER" id="PTHR46043">
    <property type="entry name" value="ARM REPEAT SUPERFAMILY PROTEIN"/>
    <property type="match status" value="1"/>
</dbReference>
<evidence type="ECO:0000256" key="1">
    <source>
        <dbReference type="ARBA" id="ARBA00022737"/>
    </source>
</evidence>
<dbReference type="PANTHER" id="PTHR46043:SF13">
    <property type="entry name" value="ARM REPEAT SUPERFAMILY PROTEIN"/>
    <property type="match status" value="1"/>
</dbReference>
<name>A0ABR2F857_9ROSI</name>
<dbReference type="Proteomes" id="UP001472677">
    <property type="component" value="Unassembled WGS sequence"/>
</dbReference>
<accession>A0ABR2F857</accession>
<dbReference type="SUPFAM" id="SSF48371">
    <property type="entry name" value="ARM repeat"/>
    <property type="match status" value="1"/>
</dbReference>
<proteinExistence type="predicted"/>